<dbReference type="EMBL" id="JAUIZM010000008">
    <property type="protein sequence ID" value="KAK1371420.1"/>
    <property type="molecule type" value="Genomic_DNA"/>
</dbReference>
<evidence type="ECO:0000313" key="2">
    <source>
        <dbReference type="EMBL" id="KAK1371420.1"/>
    </source>
</evidence>
<keyword evidence="1" id="KW-0812">Transmembrane</keyword>
<keyword evidence="3" id="KW-1185">Reference proteome</keyword>
<sequence length="152" mass="16844">MAVIGVAVTFLVNVLQIMYQSKSASPLDAQPGIMLIAISSFLIYCFGFYLKHNMTSMFRSSTCPAILIYTNFMSFLGFVSIASFTSIIFSTSSTSSVMVYLLLALFFSGKSVRSLIQNINSFAMKRSNSYSNLQVRIDLPRIQAFDVHTLPA</sequence>
<dbReference type="PANTHER" id="PTHR34115">
    <property type="entry name" value="PROTEIN, PUTATIVE-RELATED"/>
    <property type="match status" value="1"/>
</dbReference>
<evidence type="ECO:0000256" key="1">
    <source>
        <dbReference type="SAM" id="Phobius"/>
    </source>
</evidence>
<evidence type="ECO:0000313" key="3">
    <source>
        <dbReference type="Proteomes" id="UP001237642"/>
    </source>
</evidence>
<comment type="caution">
    <text evidence="2">The sequence shown here is derived from an EMBL/GenBank/DDBJ whole genome shotgun (WGS) entry which is preliminary data.</text>
</comment>
<feature type="transmembrane region" description="Helical" evidence="1">
    <location>
        <begin position="87"/>
        <end position="107"/>
    </location>
</feature>
<protein>
    <submittedName>
        <fullName evidence="2">Uncharacterized protein</fullName>
    </submittedName>
</protein>
<organism evidence="2 3">
    <name type="scientific">Heracleum sosnowskyi</name>
    <dbReference type="NCBI Taxonomy" id="360622"/>
    <lineage>
        <taxon>Eukaryota</taxon>
        <taxon>Viridiplantae</taxon>
        <taxon>Streptophyta</taxon>
        <taxon>Embryophyta</taxon>
        <taxon>Tracheophyta</taxon>
        <taxon>Spermatophyta</taxon>
        <taxon>Magnoliopsida</taxon>
        <taxon>eudicotyledons</taxon>
        <taxon>Gunneridae</taxon>
        <taxon>Pentapetalae</taxon>
        <taxon>asterids</taxon>
        <taxon>campanulids</taxon>
        <taxon>Apiales</taxon>
        <taxon>Apiaceae</taxon>
        <taxon>Apioideae</taxon>
        <taxon>apioid superclade</taxon>
        <taxon>Tordylieae</taxon>
        <taxon>Tordyliinae</taxon>
        <taxon>Heracleum</taxon>
    </lineage>
</organism>
<dbReference type="InterPro" id="IPR053258">
    <property type="entry name" value="Ca-permeable_cation_channel"/>
</dbReference>
<keyword evidence="1" id="KW-0472">Membrane</keyword>
<reference evidence="2" key="1">
    <citation type="submission" date="2023-02" db="EMBL/GenBank/DDBJ databases">
        <title>Genome of toxic invasive species Heracleum sosnowskyi carries increased number of genes despite the absence of recent whole-genome duplications.</title>
        <authorList>
            <person name="Schelkunov M."/>
            <person name="Shtratnikova V."/>
            <person name="Makarenko M."/>
            <person name="Klepikova A."/>
            <person name="Omelchenko D."/>
            <person name="Novikova G."/>
            <person name="Obukhova E."/>
            <person name="Bogdanov V."/>
            <person name="Penin A."/>
            <person name="Logacheva M."/>
        </authorList>
    </citation>
    <scope>NUCLEOTIDE SEQUENCE</scope>
    <source>
        <strain evidence="2">Hsosn_3</strain>
        <tissue evidence="2">Leaf</tissue>
    </source>
</reference>
<name>A0AAD8HQD5_9APIA</name>
<reference evidence="2" key="2">
    <citation type="submission" date="2023-05" db="EMBL/GenBank/DDBJ databases">
        <authorList>
            <person name="Schelkunov M.I."/>
        </authorList>
    </citation>
    <scope>NUCLEOTIDE SEQUENCE</scope>
    <source>
        <strain evidence="2">Hsosn_3</strain>
        <tissue evidence="2">Leaf</tissue>
    </source>
</reference>
<feature type="transmembrane region" description="Helical" evidence="1">
    <location>
        <begin position="62"/>
        <end position="81"/>
    </location>
</feature>
<feature type="transmembrane region" description="Helical" evidence="1">
    <location>
        <begin position="32"/>
        <end position="50"/>
    </location>
</feature>
<keyword evidence="1" id="KW-1133">Transmembrane helix</keyword>
<dbReference type="PANTHER" id="PTHR34115:SF5">
    <property type="entry name" value="PROTEIN, PUTATIVE-RELATED"/>
    <property type="match status" value="1"/>
</dbReference>
<dbReference type="Proteomes" id="UP001237642">
    <property type="component" value="Unassembled WGS sequence"/>
</dbReference>
<proteinExistence type="predicted"/>
<gene>
    <name evidence="2" type="ORF">POM88_037512</name>
</gene>
<accession>A0AAD8HQD5</accession>
<dbReference type="AlphaFoldDB" id="A0AAD8HQD5"/>